<name>A0A251VLQ4_HELAN</name>
<keyword evidence="3" id="KW-1185">Reference proteome</keyword>
<sequence length="59" mass="6579">MSSTFSHHTDFTYLRLPPSSSAIIVTHHHPPFTTTNTTITVGHQPPSPSPILHFTVTYH</sequence>
<gene>
    <name evidence="2" type="ORF">HannXRQ_Chr01g0008491</name>
    <name evidence="1" type="ORF">HanXRQr2_Chr01g0011511</name>
</gene>
<reference evidence="1 3" key="1">
    <citation type="journal article" date="2017" name="Nature">
        <title>The sunflower genome provides insights into oil metabolism, flowering and Asterid evolution.</title>
        <authorList>
            <person name="Badouin H."/>
            <person name="Gouzy J."/>
            <person name="Grassa C.J."/>
            <person name="Murat F."/>
            <person name="Staton S.E."/>
            <person name="Cottret L."/>
            <person name="Lelandais-Briere C."/>
            <person name="Owens G.L."/>
            <person name="Carrere S."/>
            <person name="Mayjonade B."/>
            <person name="Legrand L."/>
            <person name="Gill N."/>
            <person name="Kane N.C."/>
            <person name="Bowers J.E."/>
            <person name="Hubner S."/>
            <person name="Bellec A."/>
            <person name="Berard A."/>
            <person name="Berges H."/>
            <person name="Blanchet N."/>
            <person name="Boniface M.C."/>
            <person name="Brunel D."/>
            <person name="Catrice O."/>
            <person name="Chaidir N."/>
            <person name="Claudel C."/>
            <person name="Donnadieu C."/>
            <person name="Faraut T."/>
            <person name="Fievet G."/>
            <person name="Helmstetter N."/>
            <person name="King M."/>
            <person name="Knapp S.J."/>
            <person name="Lai Z."/>
            <person name="Le Paslier M.C."/>
            <person name="Lippi Y."/>
            <person name="Lorenzon L."/>
            <person name="Mandel J.R."/>
            <person name="Marage G."/>
            <person name="Marchand G."/>
            <person name="Marquand E."/>
            <person name="Bret-Mestries E."/>
            <person name="Morien E."/>
            <person name="Nambeesan S."/>
            <person name="Nguyen T."/>
            <person name="Pegot-Espagnet P."/>
            <person name="Pouilly N."/>
            <person name="Raftis F."/>
            <person name="Sallet E."/>
            <person name="Schiex T."/>
            <person name="Thomas J."/>
            <person name="Vandecasteele C."/>
            <person name="Vares D."/>
            <person name="Vear F."/>
            <person name="Vautrin S."/>
            <person name="Crespi M."/>
            <person name="Mangin B."/>
            <person name="Burke J.M."/>
            <person name="Salse J."/>
            <person name="Munos S."/>
            <person name="Vincourt P."/>
            <person name="Rieseberg L.H."/>
            <person name="Langlade N.B."/>
        </authorList>
    </citation>
    <scope>NUCLEOTIDE SEQUENCE [LARGE SCALE GENOMIC DNA]</scope>
    <source>
        <strain evidence="3">cv. SF193</strain>
        <tissue evidence="1">Leaves</tissue>
    </source>
</reference>
<organism evidence="2 3">
    <name type="scientific">Helianthus annuus</name>
    <name type="common">Common sunflower</name>
    <dbReference type="NCBI Taxonomy" id="4232"/>
    <lineage>
        <taxon>Eukaryota</taxon>
        <taxon>Viridiplantae</taxon>
        <taxon>Streptophyta</taxon>
        <taxon>Embryophyta</taxon>
        <taxon>Tracheophyta</taxon>
        <taxon>Spermatophyta</taxon>
        <taxon>Magnoliopsida</taxon>
        <taxon>eudicotyledons</taxon>
        <taxon>Gunneridae</taxon>
        <taxon>Pentapetalae</taxon>
        <taxon>asterids</taxon>
        <taxon>campanulids</taxon>
        <taxon>Asterales</taxon>
        <taxon>Asteraceae</taxon>
        <taxon>Asteroideae</taxon>
        <taxon>Heliantheae alliance</taxon>
        <taxon>Heliantheae</taxon>
        <taxon>Helianthus</taxon>
    </lineage>
</organism>
<dbReference type="AlphaFoldDB" id="A0A251VLQ4"/>
<reference evidence="1" key="3">
    <citation type="submission" date="2020-06" db="EMBL/GenBank/DDBJ databases">
        <title>Helianthus annuus Genome sequencing and assembly Release 2.</title>
        <authorList>
            <person name="Gouzy J."/>
            <person name="Langlade N."/>
            <person name="Munos S."/>
        </authorList>
    </citation>
    <scope>NUCLEOTIDE SEQUENCE</scope>
    <source>
        <tissue evidence="1">Leaves</tissue>
    </source>
</reference>
<evidence type="ECO:0000313" key="3">
    <source>
        <dbReference type="Proteomes" id="UP000215914"/>
    </source>
</evidence>
<protein>
    <submittedName>
        <fullName evidence="2">Uncharacterized protein</fullName>
    </submittedName>
</protein>
<dbReference type="Gramene" id="mRNA:HanXRQr2_Chr01g0011511">
    <property type="protein sequence ID" value="CDS:HanXRQr2_Chr01g0011511.1"/>
    <property type="gene ID" value="HanXRQr2_Chr01g0011511"/>
</dbReference>
<dbReference type="Proteomes" id="UP000215914">
    <property type="component" value="Chromosome 1"/>
</dbReference>
<evidence type="ECO:0000313" key="2">
    <source>
        <dbReference type="EMBL" id="OTG36520.1"/>
    </source>
</evidence>
<accession>A0A251VLQ4</accession>
<reference evidence="2" key="2">
    <citation type="submission" date="2017-02" db="EMBL/GenBank/DDBJ databases">
        <title>Sunflower complete genome.</title>
        <authorList>
            <person name="Langlade N."/>
            <person name="Munos S."/>
        </authorList>
    </citation>
    <scope>NUCLEOTIDE SEQUENCE [LARGE SCALE GENOMIC DNA]</scope>
    <source>
        <tissue evidence="2">Leaves</tissue>
    </source>
</reference>
<proteinExistence type="predicted"/>
<dbReference type="EMBL" id="MNCJ02000316">
    <property type="protein sequence ID" value="KAF5821239.1"/>
    <property type="molecule type" value="Genomic_DNA"/>
</dbReference>
<evidence type="ECO:0000313" key="1">
    <source>
        <dbReference type="EMBL" id="KAF5821239.1"/>
    </source>
</evidence>
<dbReference type="InParanoid" id="A0A251VLQ4"/>
<dbReference type="EMBL" id="CM007890">
    <property type="protein sequence ID" value="OTG36520.1"/>
    <property type="molecule type" value="Genomic_DNA"/>
</dbReference>